<evidence type="ECO:0000256" key="5">
    <source>
        <dbReference type="ARBA" id="ARBA00022989"/>
    </source>
</evidence>
<keyword evidence="8" id="KW-0732">Signal</keyword>
<evidence type="ECO:0000256" key="6">
    <source>
        <dbReference type="ARBA" id="ARBA00023136"/>
    </source>
</evidence>
<dbReference type="PANTHER" id="PTHR43163:SF6">
    <property type="entry name" value="DIPEPTIDE TRANSPORT SYSTEM PERMEASE PROTEIN DPPB-RELATED"/>
    <property type="match status" value="1"/>
</dbReference>
<dbReference type="Proteomes" id="UP000197174">
    <property type="component" value="Unassembled WGS sequence"/>
</dbReference>
<name>A0A246RLJ1_9ACTN</name>
<feature type="transmembrane region" description="Helical" evidence="7">
    <location>
        <begin position="230"/>
        <end position="256"/>
    </location>
</feature>
<feature type="domain" description="ABC transmembrane type-1" evidence="9">
    <location>
        <begin position="99"/>
        <end position="299"/>
    </location>
</feature>
<comment type="similarity">
    <text evidence="7">Belongs to the binding-protein-dependent transport system permease family.</text>
</comment>
<feature type="transmembrane region" description="Helical" evidence="7">
    <location>
        <begin position="137"/>
        <end position="160"/>
    </location>
</feature>
<evidence type="ECO:0000256" key="3">
    <source>
        <dbReference type="ARBA" id="ARBA00022475"/>
    </source>
</evidence>
<keyword evidence="3" id="KW-1003">Cell membrane</keyword>
<keyword evidence="2 7" id="KW-0813">Transport</keyword>
<accession>A0A246RLJ1</accession>
<evidence type="ECO:0000256" key="2">
    <source>
        <dbReference type="ARBA" id="ARBA00022448"/>
    </source>
</evidence>
<protein>
    <submittedName>
        <fullName evidence="10">ABC transporter permease</fullName>
    </submittedName>
</protein>
<organism evidence="10 11">
    <name type="scientific">Micromonospora wenchangensis</name>
    <dbReference type="NCBI Taxonomy" id="1185415"/>
    <lineage>
        <taxon>Bacteria</taxon>
        <taxon>Bacillati</taxon>
        <taxon>Actinomycetota</taxon>
        <taxon>Actinomycetes</taxon>
        <taxon>Micromonosporales</taxon>
        <taxon>Micromonosporaceae</taxon>
        <taxon>Micromonospora</taxon>
    </lineage>
</organism>
<sequence>MISALRWLLRRLALAVLVVLGAATVAFAALHLAPGDPVRAVIGTLNPSQDLVDRVRVDLGLDQPLATQYGQLLGRLVTGDLGESYQLHRPVAEVIASEIGWTAQLAMASLVLALAPSVLLAVTTAGRRPALRRLSTVLELITASSPTFWIGTLLLAVFSFRLRLFPAAGGDGIEGLVLPAAAQAVGLIGIFTQVLRQSMERALDEPFALSARARGTGETALRLRHALRHALIPVVTLSGWITGALFSGAVVVETVFSRPGLGRTLVTAILGRDLPVVIGVVVVAAALFTLINLVVDLLYRVVDPRLREQAA</sequence>
<evidence type="ECO:0000256" key="4">
    <source>
        <dbReference type="ARBA" id="ARBA00022692"/>
    </source>
</evidence>
<evidence type="ECO:0000259" key="9">
    <source>
        <dbReference type="PROSITE" id="PS50928"/>
    </source>
</evidence>
<keyword evidence="5 7" id="KW-1133">Transmembrane helix</keyword>
<keyword evidence="4 7" id="KW-0812">Transmembrane</keyword>
<proteinExistence type="inferred from homology"/>
<evidence type="ECO:0000313" key="11">
    <source>
        <dbReference type="Proteomes" id="UP000197174"/>
    </source>
</evidence>
<comment type="caution">
    <text evidence="10">The sequence shown here is derived from an EMBL/GenBank/DDBJ whole genome shotgun (WGS) entry which is preliminary data.</text>
</comment>
<dbReference type="OrthoDB" id="9809425at2"/>
<dbReference type="AlphaFoldDB" id="A0A246RLJ1"/>
<dbReference type="EMBL" id="MZMV01000027">
    <property type="protein sequence ID" value="OWV05805.1"/>
    <property type="molecule type" value="Genomic_DNA"/>
</dbReference>
<feature type="signal peptide" evidence="8">
    <location>
        <begin position="1"/>
        <end position="28"/>
    </location>
</feature>
<reference evidence="10 11" key="1">
    <citation type="submission" date="2017-03" db="EMBL/GenBank/DDBJ databases">
        <title>Whole genome sequence of Micromonospora wenchangensis, isolated from mangrove soil.</title>
        <authorList>
            <person name="Yang H."/>
        </authorList>
    </citation>
    <scope>NUCLEOTIDE SEQUENCE [LARGE SCALE GENOMIC DNA]</scope>
    <source>
        <strain evidence="10 11">CCTCC AA 2012002</strain>
    </source>
</reference>
<feature type="chain" id="PRO_5012535122" evidence="8">
    <location>
        <begin position="29"/>
        <end position="311"/>
    </location>
</feature>
<comment type="subcellular location">
    <subcellularLocation>
        <location evidence="1 7">Cell membrane</location>
        <topology evidence="1 7">Multi-pass membrane protein</topology>
    </subcellularLocation>
</comment>
<dbReference type="InterPro" id="IPR035906">
    <property type="entry name" value="MetI-like_sf"/>
</dbReference>
<evidence type="ECO:0000256" key="8">
    <source>
        <dbReference type="SAM" id="SignalP"/>
    </source>
</evidence>
<evidence type="ECO:0000256" key="1">
    <source>
        <dbReference type="ARBA" id="ARBA00004651"/>
    </source>
</evidence>
<dbReference type="RefSeq" id="WP_088644890.1">
    <property type="nucleotide sequence ID" value="NZ_MZMV01000027.1"/>
</dbReference>
<evidence type="ECO:0000313" key="10">
    <source>
        <dbReference type="EMBL" id="OWV05805.1"/>
    </source>
</evidence>
<evidence type="ECO:0000256" key="7">
    <source>
        <dbReference type="RuleBase" id="RU363032"/>
    </source>
</evidence>
<feature type="transmembrane region" description="Helical" evidence="7">
    <location>
        <begin position="276"/>
        <end position="299"/>
    </location>
</feature>
<dbReference type="GO" id="GO:0005886">
    <property type="term" value="C:plasma membrane"/>
    <property type="evidence" value="ECO:0007669"/>
    <property type="project" value="UniProtKB-SubCell"/>
</dbReference>
<dbReference type="Gene3D" id="1.10.3720.10">
    <property type="entry name" value="MetI-like"/>
    <property type="match status" value="1"/>
</dbReference>
<keyword evidence="11" id="KW-1185">Reference proteome</keyword>
<dbReference type="CDD" id="cd06261">
    <property type="entry name" value="TM_PBP2"/>
    <property type="match status" value="1"/>
</dbReference>
<keyword evidence="6 7" id="KW-0472">Membrane</keyword>
<feature type="transmembrane region" description="Helical" evidence="7">
    <location>
        <begin position="172"/>
        <end position="191"/>
    </location>
</feature>
<dbReference type="InterPro" id="IPR045621">
    <property type="entry name" value="BPD_transp_1_N"/>
</dbReference>
<dbReference type="InterPro" id="IPR000515">
    <property type="entry name" value="MetI-like"/>
</dbReference>
<feature type="transmembrane region" description="Helical" evidence="7">
    <location>
        <begin position="105"/>
        <end position="125"/>
    </location>
</feature>
<dbReference type="PANTHER" id="PTHR43163">
    <property type="entry name" value="DIPEPTIDE TRANSPORT SYSTEM PERMEASE PROTEIN DPPB-RELATED"/>
    <property type="match status" value="1"/>
</dbReference>
<dbReference type="GO" id="GO:0071916">
    <property type="term" value="F:dipeptide transmembrane transporter activity"/>
    <property type="evidence" value="ECO:0007669"/>
    <property type="project" value="TreeGrafter"/>
</dbReference>
<dbReference type="Pfam" id="PF19300">
    <property type="entry name" value="BPD_transp_1_N"/>
    <property type="match status" value="1"/>
</dbReference>
<gene>
    <name evidence="10" type="ORF">B5D80_17165</name>
</gene>
<dbReference type="PROSITE" id="PS50928">
    <property type="entry name" value="ABC_TM1"/>
    <property type="match status" value="1"/>
</dbReference>
<dbReference type="Pfam" id="PF00528">
    <property type="entry name" value="BPD_transp_1"/>
    <property type="match status" value="1"/>
</dbReference>
<dbReference type="SUPFAM" id="SSF161098">
    <property type="entry name" value="MetI-like"/>
    <property type="match status" value="1"/>
</dbReference>